<keyword evidence="4" id="KW-0540">Nuclease</keyword>
<keyword evidence="4" id="KW-0255">Endonuclease</keyword>
<protein>
    <submittedName>
        <fullName evidence="4">Intron associated endonuclease</fullName>
    </submittedName>
</protein>
<dbReference type="SUPFAM" id="SSF82771">
    <property type="entry name" value="GIY-YIG endonuclease"/>
    <property type="match status" value="1"/>
</dbReference>
<dbReference type="PROSITE" id="PS50164">
    <property type="entry name" value="GIY_YIG"/>
    <property type="match status" value="1"/>
</dbReference>
<dbReference type="SMART" id="SM00465">
    <property type="entry name" value="GIYc"/>
    <property type="match status" value="1"/>
</dbReference>
<dbReference type="InterPro" id="IPR035901">
    <property type="entry name" value="GIY-YIG_endonuc_sf"/>
</dbReference>
<organism evidence="4">
    <name type="scientific">Siphoviridae sp. gcode 4</name>
    <dbReference type="NCBI Taxonomy" id="2838368"/>
    <lineage>
        <taxon>Viruses</taxon>
        <taxon>Duplodnaviria</taxon>
        <taxon>Heunggongvirae</taxon>
        <taxon>Uroviricota</taxon>
        <taxon>Caudoviricetes</taxon>
    </lineage>
</organism>
<name>A0A8S5RTB8_9CAUD</name>
<dbReference type="GO" id="GO:0004519">
    <property type="term" value="F:endonuclease activity"/>
    <property type="evidence" value="ECO:0007669"/>
    <property type="project" value="UniProtKB-KW"/>
</dbReference>
<dbReference type="InterPro" id="IPR000305">
    <property type="entry name" value="GIY-YIG_endonuc"/>
</dbReference>
<dbReference type="Gene3D" id="3.40.1440.10">
    <property type="entry name" value="GIY-YIG endonuclease"/>
    <property type="match status" value="1"/>
</dbReference>
<keyword evidence="4" id="KW-0378">Hydrolase</keyword>
<evidence type="ECO:0000256" key="1">
    <source>
        <dbReference type="ARBA" id="ARBA00001946"/>
    </source>
</evidence>
<evidence type="ECO:0000259" key="3">
    <source>
        <dbReference type="PROSITE" id="PS50164"/>
    </source>
</evidence>
<feature type="domain" description="GIY-YIG" evidence="3">
    <location>
        <begin position="1"/>
        <end position="88"/>
    </location>
</feature>
<dbReference type="EMBL" id="BK059154">
    <property type="protein sequence ID" value="DAE92744.1"/>
    <property type="molecule type" value="Genomic_DNA"/>
</dbReference>
<accession>A0A8S5RTB8</accession>
<evidence type="ECO:0000313" key="4">
    <source>
        <dbReference type="EMBL" id="DAE92744.1"/>
    </source>
</evidence>
<evidence type="ECO:0000256" key="2">
    <source>
        <dbReference type="ARBA" id="ARBA00022842"/>
    </source>
</evidence>
<keyword evidence="2" id="KW-0460">Magnesium</keyword>
<dbReference type="CDD" id="cd10443">
    <property type="entry name" value="GIY-YIG_HE_Tlr8p_PBC-V_like"/>
    <property type="match status" value="1"/>
</dbReference>
<sequence>MIIYKVTNKINNKIYIGQTINSLEHRRKQHEKDCRRNKYYNNRFHNALIKYGFDNFIWECLCECVSIEELNSKEQFYISEYNTTDKTLGYNLKLGGNNGGKCCDTTKTKISLSSKQKWTNPEIASKMLNGLRKGTETVKQKGLKNYVLRKCIYCGTEFKCKPYDSKKYCSLKCANNDPKHYLIGVKAASTKIQEQYQNSISLKIKQIEDWVRKNKWLLQNVKMNNLTFIQDLCACLNVKDYRTVAKILNVNNKKDLVTKLIEISKNVC</sequence>
<dbReference type="Pfam" id="PF01541">
    <property type="entry name" value="GIY-YIG"/>
    <property type="match status" value="1"/>
</dbReference>
<proteinExistence type="predicted"/>
<reference evidence="4" key="1">
    <citation type="journal article" date="2021" name="Proc. Natl. Acad. Sci. U.S.A.">
        <title>A Catalog of Tens of Thousands of Viruses from Human Metagenomes Reveals Hidden Associations with Chronic Diseases.</title>
        <authorList>
            <person name="Tisza M.J."/>
            <person name="Buck C.B."/>
        </authorList>
    </citation>
    <scope>NUCLEOTIDE SEQUENCE</scope>
    <source>
        <strain evidence="4">Ctw1L9</strain>
    </source>
</reference>
<comment type="cofactor">
    <cofactor evidence="1">
        <name>Mg(2+)</name>
        <dbReference type="ChEBI" id="CHEBI:18420"/>
    </cofactor>
</comment>